<name>A0A5C4JEW3_9ACTN</name>
<accession>A0A5C4JEW3</accession>
<dbReference type="Proteomes" id="UP000309174">
    <property type="component" value="Unassembled WGS sequence"/>
</dbReference>
<proteinExistence type="predicted"/>
<dbReference type="InterPro" id="IPR043917">
    <property type="entry name" value="DUF5753"/>
</dbReference>
<feature type="region of interest" description="Disordered" evidence="1">
    <location>
        <begin position="116"/>
        <end position="197"/>
    </location>
</feature>
<reference evidence="3 4" key="1">
    <citation type="submission" date="2019-05" db="EMBL/GenBank/DDBJ databases">
        <title>Draft genome sequence of Actinomadura sp. 14C53.</title>
        <authorList>
            <person name="Saricaoglu S."/>
            <person name="Isik K."/>
        </authorList>
    </citation>
    <scope>NUCLEOTIDE SEQUENCE [LARGE SCALE GENOMIC DNA]</scope>
    <source>
        <strain evidence="3 4">14C53</strain>
    </source>
</reference>
<dbReference type="OrthoDB" id="3456595at2"/>
<dbReference type="Pfam" id="PF19054">
    <property type="entry name" value="DUF5753"/>
    <property type="match status" value="1"/>
</dbReference>
<evidence type="ECO:0000313" key="4">
    <source>
        <dbReference type="Proteomes" id="UP000309174"/>
    </source>
</evidence>
<protein>
    <recommendedName>
        <fullName evidence="2">DUF5753 domain-containing protein</fullName>
    </recommendedName>
</protein>
<feature type="compositionally biased region" description="Basic and acidic residues" evidence="1">
    <location>
        <begin position="146"/>
        <end position="159"/>
    </location>
</feature>
<evidence type="ECO:0000313" key="3">
    <source>
        <dbReference type="EMBL" id="TMR02993.1"/>
    </source>
</evidence>
<organism evidence="3 4">
    <name type="scientific">Actinomadura soli</name>
    <dbReference type="NCBI Taxonomy" id="2508997"/>
    <lineage>
        <taxon>Bacteria</taxon>
        <taxon>Bacillati</taxon>
        <taxon>Actinomycetota</taxon>
        <taxon>Actinomycetes</taxon>
        <taxon>Streptosporangiales</taxon>
        <taxon>Thermomonosporaceae</taxon>
        <taxon>Actinomadura</taxon>
    </lineage>
</organism>
<dbReference type="RefSeq" id="WP_138645112.1">
    <property type="nucleotide sequence ID" value="NZ_VCKW01000045.1"/>
</dbReference>
<feature type="domain" description="DUF5753" evidence="2">
    <location>
        <begin position="231"/>
        <end position="409"/>
    </location>
</feature>
<dbReference type="EMBL" id="VCKW01000045">
    <property type="protein sequence ID" value="TMR02993.1"/>
    <property type="molecule type" value="Genomic_DNA"/>
</dbReference>
<evidence type="ECO:0000256" key="1">
    <source>
        <dbReference type="SAM" id="MobiDB-lite"/>
    </source>
</evidence>
<sequence>MESSSDDPAVVLARFLAGLNDIWIKAGPPSYAEVEALSRKFATPVQGRTLRVEELKRSTLQRILSRKGKTLPKWPWVASLVTVLRVIASQNGVAPDGLGTLDEWKARYEEAWRRFHGRPREEPSSTGELPATGELSATGERPATGEIRDGAAVRGEPREAAASGAPWRVPLPGVRDVRPEPRRPGSRSPGGPQGHGQVMEEHAGLHALARRFKTAGWWHRYRDVVPGWAELYLDLERAARLIQAYEIQFVPGLLQTPEYAEAVIRLEHGTAPEAQIKRRVELRMLRQKRLLGPNPPRLWAILDEAMLSREYGGPATMRAQLEYLLKVSCLPNVGIQVMPLSKGGYAAAGGPITALRFAEERLPDVIYLERLGGADYPTGPADMLHFGQVLDRLSIEAATPGETRDMLRRLCSEK</sequence>
<evidence type="ECO:0000259" key="2">
    <source>
        <dbReference type="Pfam" id="PF19054"/>
    </source>
</evidence>
<dbReference type="AlphaFoldDB" id="A0A5C4JEW3"/>
<keyword evidence="4" id="KW-1185">Reference proteome</keyword>
<gene>
    <name evidence="3" type="ORF">ETD83_11705</name>
</gene>
<comment type="caution">
    <text evidence="3">The sequence shown here is derived from an EMBL/GenBank/DDBJ whole genome shotgun (WGS) entry which is preliminary data.</text>
</comment>